<evidence type="ECO:0000256" key="6">
    <source>
        <dbReference type="RuleBase" id="RU000461"/>
    </source>
</evidence>
<dbReference type="PANTHER" id="PTHR24300">
    <property type="entry name" value="CYTOCHROME P450 508A4-RELATED"/>
    <property type="match status" value="1"/>
</dbReference>
<evidence type="ECO:0000256" key="4">
    <source>
        <dbReference type="ARBA" id="ARBA00023004"/>
    </source>
</evidence>
<proteinExistence type="inferred from homology"/>
<dbReference type="Pfam" id="PF00067">
    <property type="entry name" value="p450"/>
    <property type="match status" value="1"/>
</dbReference>
<dbReference type="GO" id="GO:0006805">
    <property type="term" value="P:xenobiotic metabolic process"/>
    <property type="evidence" value="ECO:0007669"/>
    <property type="project" value="TreeGrafter"/>
</dbReference>
<organism evidence="8 9">
    <name type="scientific">Branchiostoma belcheri</name>
    <name type="common">Amphioxus</name>
    <dbReference type="NCBI Taxonomy" id="7741"/>
    <lineage>
        <taxon>Eukaryota</taxon>
        <taxon>Metazoa</taxon>
        <taxon>Chordata</taxon>
        <taxon>Cephalochordata</taxon>
        <taxon>Leptocardii</taxon>
        <taxon>Amphioxiformes</taxon>
        <taxon>Branchiostomatidae</taxon>
        <taxon>Branchiostoma</taxon>
    </lineage>
</organism>
<dbReference type="GO" id="GO:0006082">
    <property type="term" value="P:organic acid metabolic process"/>
    <property type="evidence" value="ECO:0007669"/>
    <property type="project" value="TreeGrafter"/>
</dbReference>
<evidence type="ECO:0000256" key="1">
    <source>
        <dbReference type="ARBA" id="ARBA00001971"/>
    </source>
</evidence>
<dbReference type="FunFam" id="1.10.630.10:FF:000110">
    <property type="entry name" value="Uncharacterized protein"/>
    <property type="match status" value="1"/>
</dbReference>
<dbReference type="GO" id="GO:0005737">
    <property type="term" value="C:cytoplasm"/>
    <property type="evidence" value="ECO:0007669"/>
    <property type="project" value="TreeGrafter"/>
</dbReference>
<evidence type="ECO:0000313" key="8">
    <source>
        <dbReference type="Proteomes" id="UP000515135"/>
    </source>
</evidence>
<evidence type="ECO:0000256" key="5">
    <source>
        <dbReference type="PIRSR" id="PIRSR602401-1"/>
    </source>
</evidence>
<keyword evidence="8" id="KW-1185">Reference proteome</keyword>
<keyword evidence="7" id="KW-0472">Membrane</keyword>
<dbReference type="AlphaFoldDB" id="A0A6P4Z6L2"/>
<dbReference type="PANTHER" id="PTHR24300:SF404">
    <property type="entry name" value="CYTOCHROME P450 2D6-LIKE"/>
    <property type="match status" value="1"/>
</dbReference>
<dbReference type="SUPFAM" id="SSF48264">
    <property type="entry name" value="Cytochrome P450"/>
    <property type="match status" value="1"/>
</dbReference>
<dbReference type="InterPro" id="IPR036396">
    <property type="entry name" value="Cyt_P450_sf"/>
</dbReference>
<gene>
    <name evidence="9" type="primary">LOC109470661</name>
</gene>
<evidence type="ECO:0000256" key="3">
    <source>
        <dbReference type="ARBA" id="ARBA00022723"/>
    </source>
</evidence>
<keyword evidence="6" id="KW-0560">Oxidoreductase</keyword>
<dbReference type="InterPro" id="IPR017972">
    <property type="entry name" value="Cyt_P450_CS"/>
</dbReference>
<evidence type="ECO:0000256" key="7">
    <source>
        <dbReference type="SAM" id="Phobius"/>
    </source>
</evidence>
<dbReference type="OrthoDB" id="1055148at2759"/>
<sequence>MATVVSFLSIFEFSRLNVQASLVFFLAFLLACLYLRWPRNLPPYPVGCVPVLGHILALGRAPHLKLTGEWRQKYGDVLTIRIGMQDVVVLNGYAAVKDAMVDRSELFASRPPVYIPDLLTGFGKDIVGARWGQEFKQRKRFSATVLKNLGMKVGKGSIEEKIQEEARCLCDKFAAYQGRAFDPECDLQVTIANVICSMVFGHRFEYDDERFRELAESIVLTQMNMVSLSGQLINVFPFLRFVPGLNNAVSDSVRRAEKIERFIWEEISRHRENLDRENPRDFLDFGLIEVERQDTVEGLTEEMVMYITQTLFVAGIDTVSTTLRWSLLYMALNPDIQEKVHQELDDVVGDTLPSLSHRPLLPYTEATVMEVQRVRTTVPLGIPHATTQQVKLGPFDVPAGTQVLANLYSLHMDPAYWPDPDRFDPGRFLDGKGNVISKPDSFMPFSGGRRVCLGEQLAKMELILFFSSLMQNFTFKLPEGASPVSTDGILRISFTPHPHKLCAVPR</sequence>
<dbReference type="InterPro" id="IPR002401">
    <property type="entry name" value="Cyt_P450_E_grp-I"/>
</dbReference>
<keyword evidence="6" id="KW-0503">Monooxygenase</keyword>
<reference evidence="9" key="1">
    <citation type="submission" date="2025-08" db="UniProtKB">
        <authorList>
            <consortium name="RefSeq"/>
        </authorList>
    </citation>
    <scope>IDENTIFICATION</scope>
    <source>
        <tissue evidence="9">Gonad</tissue>
    </source>
</reference>
<dbReference type="GO" id="GO:0008395">
    <property type="term" value="F:steroid hydroxylase activity"/>
    <property type="evidence" value="ECO:0007669"/>
    <property type="project" value="TreeGrafter"/>
</dbReference>
<dbReference type="RefSeq" id="XP_019625251.1">
    <property type="nucleotide sequence ID" value="XM_019769692.1"/>
</dbReference>
<dbReference type="Gene3D" id="1.10.630.10">
    <property type="entry name" value="Cytochrome P450"/>
    <property type="match status" value="1"/>
</dbReference>
<dbReference type="KEGG" id="bbel:109470661"/>
<keyword evidence="3 5" id="KW-0479">Metal-binding</keyword>
<name>A0A6P4Z6L2_BRABE</name>
<keyword evidence="7" id="KW-0812">Transmembrane</keyword>
<keyword evidence="5 6" id="KW-0349">Heme</keyword>
<keyword evidence="7" id="KW-1133">Transmembrane helix</keyword>
<dbReference type="GeneID" id="109470661"/>
<evidence type="ECO:0000256" key="2">
    <source>
        <dbReference type="ARBA" id="ARBA00010617"/>
    </source>
</evidence>
<dbReference type="PRINTS" id="PR00463">
    <property type="entry name" value="EP450I"/>
</dbReference>
<comment type="cofactor">
    <cofactor evidence="1 5">
        <name>heme</name>
        <dbReference type="ChEBI" id="CHEBI:30413"/>
    </cofactor>
</comment>
<protein>
    <submittedName>
        <fullName evidence="9">Cytochrome P450 2D6-like</fullName>
    </submittedName>
</protein>
<dbReference type="InterPro" id="IPR001128">
    <property type="entry name" value="Cyt_P450"/>
</dbReference>
<dbReference type="Proteomes" id="UP000515135">
    <property type="component" value="Unplaced"/>
</dbReference>
<dbReference type="GO" id="GO:0005506">
    <property type="term" value="F:iron ion binding"/>
    <property type="evidence" value="ECO:0007669"/>
    <property type="project" value="InterPro"/>
</dbReference>
<dbReference type="PROSITE" id="PS00086">
    <property type="entry name" value="CYTOCHROME_P450"/>
    <property type="match status" value="1"/>
</dbReference>
<evidence type="ECO:0000313" key="9">
    <source>
        <dbReference type="RefSeq" id="XP_019625251.1"/>
    </source>
</evidence>
<dbReference type="InterPro" id="IPR050182">
    <property type="entry name" value="Cytochrome_P450_fam2"/>
</dbReference>
<feature type="transmembrane region" description="Helical" evidence="7">
    <location>
        <begin position="16"/>
        <end position="35"/>
    </location>
</feature>
<dbReference type="GO" id="GO:0016712">
    <property type="term" value="F:oxidoreductase activity, acting on paired donors, with incorporation or reduction of molecular oxygen, reduced flavin or flavoprotein as one donor, and incorporation of one atom of oxygen"/>
    <property type="evidence" value="ECO:0007669"/>
    <property type="project" value="TreeGrafter"/>
</dbReference>
<dbReference type="GO" id="GO:0020037">
    <property type="term" value="F:heme binding"/>
    <property type="evidence" value="ECO:0007669"/>
    <property type="project" value="InterPro"/>
</dbReference>
<accession>A0A6P4Z6L2</accession>
<feature type="binding site" description="axial binding residue" evidence="5">
    <location>
        <position position="452"/>
    </location>
    <ligand>
        <name>heme</name>
        <dbReference type="ChEBI" id="CHEBI:30413"/>
    </ligand>
    <ligandPart>
        <name>Fe</name>
        <dbReference type="ChEBI" id="CHEBI:18248"/>
    </ligandPart>
</feature>
<comment type="similarity">
    <text evidence="2 6">Belongs to the cytochrome P450 family.</text>
</comment>
<dbReference type="PRINTS" id="PR00385">
    <property type="entry name" value="P450"/>
</dbReference>
<keyword evidence="4 5" id="KW-0408">Iron</keyword>